<proteinExistence type="predicted"/>
<dbReference type="OrthoDB" id="9832832at2"/>
<dbReference type="AlphaFoldDB" id="A0A1I6LVZ8"/>
<sequence>MADAIDELVSRSKDHEELRAFHTFHRNNPAVFDFLVREIQLRIEQGFEAFSYHSLWEYARWKLEMDMGPGGTFLMNDHATPYFGRALVIIHPEFNGRCEFRHSLADELFGTELEPVKGDTYARRLQWADGISLERGWRPSKPHVPNLAVRRRPDLH</sequence>
<dbReference type="RefSeq" id="WP_089837812.1">
    <property type="nucleotide sequence ID" value="NZ_FOZL01000001.1"/>
</dbReference>
<keyword evidence="2" id="KW-1185">Reference proteome</keyword>
<evidence type="ECO:0000313" key="2">
    <source>
        <dbReference type="Proteomes" id="UP000199024"/>
    </source>
</evidence>
<reference evidence="1 2" key="1">
    <citation type="submission" date="2016-10" db="EMBL/GenBank/DDBJ databases">
        <authorList>
            <person name="de Groot N.N."/>
        </authorList>
    </citation>
    <scope>NUCLEOTIDE SEQUENCE [LARGE SCALE GENOMIC DNA]</scope>
    <source>
        <strain evidence="1 2">DSM 21001</strain>
    </source>
</reference>
<dbReference type="EMBL" id="FOZL01000001">
    <property type="protein sequence ID" value="SFS07651.1"/>
    <property type="molecule type" value="Genomic_DNA"/>
</dbReference>
<accession>A0A1I6LVZ8</accession>
<dbReference type="Proteomes" id="UP000199024">
    <property type="component" value="Unassembled WGS sequence"/>
</dbReference>
<name>A0A1I6LVZ8_9BACT</name>
<evidence type="ECO:0000313" key="1">
    <source>
        <dbReference type="EMBL" id="SFS07651.1"/>
    </source>
</evidence>
<organism evidence="1 2">
    <name type="scientific">Granulicella pectinivorans</name>
    <dbReference type="NCBI Taxonomy" id="474950"/>
    <lineage>
        <taxon>Bacteria</taxon>
        <taxon>Pseudomonadati</taxon>
        <taxon>Acidobacteriota</taxon>
        <taxon>Terriglobia</taxon>
        <taxon>Terriglobales</taxon>
        <taxon>Acidobacteriaceae</taxon>
        <taxon>Granulicella</taxon>
    </lineage>
</organism>
<gene>
    <name evidence="1" type="ORF">SAMN05421771_1368</name>
</gene>
<protein>
    <submittedName>
        <fullName evidence="1">Uncharacterized protein</fullName>
    </submittedName>
</protein>